<evidence type="ECO:0000313" key="1">
    <source>
        <dbReference type="EMBL" id="ELQ33259.1"/>
    </source>
</evidence>
<proteinExistence type="predicted"/>
<gene>
    <name evidence="1" type="ORF">OOU_Y34scaffold00979g43</name>
</gene>
<accession>A0AA97PG15</accession>
<protein>
    <submittedName>
        <fullName evidence="1">Uncharacterized protein</fullName>
    </submittedName>
</protein>
<reference evidence="1" key="1">
    <citation type="journal article" date="2012" name="PLoS Genet.">
        <title>Comparative analysis of the genomes of two field isolates of the rice blast fungus Magnaporthe oryzae.</title>
        <authorList>
            <person name="Xue M."/>
            <person name="Yang J."/>
            <person name="Li Z."/>
            <person name="Hu S."/>
            <person name="Yao N."/>
            <person name="Dean R.A."/>
            <person name="Zhao W."/>
            <person name="Shen M."/>
            <person name="Zhang H."/>
            <person name="Li C."/>
            <person name="Liu L."/>
            <person name="Cao L."/>
            <person name="Xu X."/>
            <person name="Xing Y."/>
            <person name="Hsiang T."/>
            <person name="Zhang Z."/>
            <person name="Xu J.R."/>
            <person name="Peng Y.L."/>
        </authorList>
    </citation>
    <scope>NUCLEOTIDE SEQUENCE</scope>
    <source>
        <strain evidence="1">Y34</strain>
    </source>
</reference>
<dbReference type="Proteomes" id="UP000011086">
    <property type="component" value="Unassembled WGS sequence"/>
</dbReference>
<dbReference type="EMBL" id="JH793848">
    <property type="protein sequence ID" value="ELQ33259.1"/>
    <property type="molecule type" value="Genomic_DNA"/>
</dbReference>
<name>A0AA97PG15_PYRO3</name>
<dbReference type="AlphaFoldDB" id="A0AA97PG15"/>
<sequence length="72" mass="8100">MVFICKQLAVGQVAVGWLNPVARYNTRQSNTYACCTVQPSWAWPIGELLAEILRKVIAVLGKQIVCRSEEMF</sequence>
<organism evidence="1">
    <name type="scientific">Pyricularia oryzae (strain Y34)</name>
    <name type="common">Rice blast fungus</name>
    <name type="synonym">Magnaporthe oryzae</name>
    <dbReference type="NCBI Taxonomy" id="1143189"/>
    <lineage>
        <taxon>Eukaryota</taxon>
        <taxon>Fungi</taxon>
        <taxon>Dikarya</taxon>
        <taxon>Ascomycota</taxon>
        <taxon>Pezizomycotina</taxon>
        <taxon>Sordariomycetes</taxon>
        <taxon>Sordariomycetidae</taxon>
        <taxon>Magnaporthales</taxon>
        <taxon>Pyriculariaceae</taxon>
        <taxon>Pyricularia</taxon>
    </lineage>
</organism>